<protein>
    <submittedName>
        <fullName evidence="1">Uncharacterized protein</fullName>
    </submittedName>
</protein>
<organism evidence="1 2">
    <name type="scientific">Mucuna pruriens</name>
    <name type="common">Velvet bean</name>
    <name type="synonym">Dolichos pruriens</name>
    <dbReference type="NCBI Taxonomy" id="157652"/>
    <lineage>
        <taxon>Eukaryota</taxon>
        <taxon>Viridiplantae</taxon>
        <taxon>Streptophyta</taxon>
        <taxon>Embryophyta</taxon>
        <taxon>Tracheophyta</taxon>
        <taxon>Spermatophyta</taxon>
        <taxon>Magnoliopsida</taxon>
        <taxon>eudicotyledons</taxon>
        <taxon>Gunneridae</taxon>
        <taxon>Pentapetalae</taxon>
        <taxon>rosids</taxon>
        <taxon>fabids</taxon>
        <taxon>Fabales</taxon>
        <taxon>Fabaceae</taxon>
        <taxon>Papilionoideae</taxon>
        <taxon>50 kb inversion clade</taxon>
        <taxon>NPAAA clade</taxon>
        <taxon>indigoferoid/millettioid clade</taxon>
        <taxon>Phaseoleae</taxon>
        <taxon>Mucuna</taxon>
    </lineage>
</organism>
<accession>A0A371FDH9</accession>
<feature type="non-terminal residue" evidence="1">
    <location>
        <position position="1"/>
    </location>
</feature>
<evidence type="ECO:0000313" key="1">
    <source>
        <dbReference type="EMBL" id="RDX76354.1"/>
    </source>
</evidence>
<dbReference type="EMBL" id="QJKJ01009534">
    <property type="protein sequence ID" value="RDX76354.1"/>
    <property type="molecule type" value="Genomic_DNA"/>
</dbReference>
<reference evidence="1" key="1">
    <citation type="submission" date="2018-05" db="EMBL/GenBank/DDBJ databases">
        <title>Draft genome of Mucuna pruriens seed.</title>
        <authorList>
            <person name="Nnadi N.E."/>
            <person name="Vos R."/>
            <person name="Hasami M.H."/>
            <person name="Devisetty U.K."/>
            <person name="Aguiy J.C."/>
        </authorList>
    </citation>
    <scope>NUCLEOTIDE SEQUENCE [LARGE SCALE GENOMIC DNA]</scope>
    <source>
        <strain evidence="1">JCA_2017</strain>
    </source>
</reference>
<name>A0A371FDH9_MUCPR</name>
<sequence length="102" mass="11792">IFYIGLSTLNRTSIDETCRGARKKKSPRKAYEIIEDMTSNNYHYFLEDKHVIKRSIRFRRKISSMAPKEVKIFLIPLTTTLAKGSILTFSREGSKIQVLSHA</sequence>
<proteinExistence type="predicted"/>
<dbReference type="OrthoDB" id="1435941at2759"/>
<keyword evidence="2" id="KW-1185">Reference proteome</keyword>
<dbReference type="Proteomes" id="UP000257109">
    <property type="component" value="Unassembled WGS sequence"/>
</dbReference>
<comment type="caution">
    <text evidence="1">The sequence shown here is derived from an EMBL/GenBank/DDBJ whole genome shotgun (WGS) entry which is preliminary data.</text>
</comment>
<dbReference type="AlphaFoldDB" id="A0A371FDH9"/>
<evidence type="ECO:0000313" key="2">
    <source>
        <dbReference type="Proteomes" id="UP000257109"/>
    </source>
</evidence>
<gene>
    <name evidence="1" type="ORF">CR513_43667</name>
</gene>